<evidence type="ECO:0000256" key="1">
    <source>
        <dbReference type="SAM" id="SignalP"/>
    </source>
</evidence>
<sequence>MHCRITLPLLLLHGALPAAVPAAAPAAPGPWSVIAPLVAGTYAGTCGERPGAADAPGAIAVGADGMVRSTGIEFDPRDSELVELWRGPEGKAVRTKVVLRTMYEEAYFLLLPEGDSYNAALKSGERTLGCKGVTTVPKLNERALAIALAPLLEASGSFECRNGAGEPPRTGTFRLAQGHVQLDRRKFDLTQPGTETLAISRGRGMQYSFLLNDGRGVTALYDARGKLKGAAAYERGVPVLGCGAED</sequence>
<evidence type="ECO:0008006" key="4">
    <source>
        <dbReference type="Google" id="ProtNLM"/>
    </source>
</evidence>
<evidence type="ECO:0000313" key="3">
    <source>
        <dbReference type="Proteomes" id="UP000321323"/>
    </source>
</evidence>
<protein>
    <recommendedName>
        <fullName evidence="4">C-type lysozyme inhibitor domain-containing protein</fullName>
    </recommendedName>
</protein>
<organism evidence="2 3">
    <name type="scientific">[Empedobacter] haloabium</name>
    <dbReference type="NCBI Taxonomy" id="592317"/>
    <lineage>
        <taxon>Bacteria</taxon>
        <taxon>Pseudomonadati</taxon>
        <taxon>Pseudomonadota</taxon>
        <taxon>Betaproteobacteria</taxon>
        <taxon>Burkholderiales</taxon>
        <taxon>Oxalobacteraceae</taxon>
        <taxon>Telluria group</taxon>
        <taxon>Telluria group incertae sedis</taxon>
    </lineage>
</organism>
<reference evidence="2 3" key="1">
    <citation type="journal article" date="2019" name="Int. J. Syst. Evol. Microbiol.">
        <title>The Draft Whole-Genome Sequence of the Antibiotic Producer Empedobacter haloabium ATCC 31962 Provides Indications for Its Taxonomic Reclassification.</title>
        <authorList>
            <person name="Miess H."/>
            <person name="Arlt P."/>
            <person name="Apel A.K."/>
            <person name="Weber T."/>
            <person name="Nieselt K."/>
            <person name="Hanssen F."/>
            <person name="Czemmel S."/>
            <person name="Nahnsen S."/>
            <person name="Gross H."/>
        </authorList>
    </citation>
    <scope>NUCLEOTIDE SEQUENCE [LARGE SCALE GENOMIC DNA]</scope>
    <source>
        <strain evidence="2 3">ATCC 31962</strain>
    </source>
</reference>
<name>A0ABZ1UHV8_9BURK</name>
<keyword evidence="1" id="KW-0732">Signal</keyword>
<accession>A0ABZ1UHV8</accession>
<keyword evidence="3" id="KW-1185">Reference proteome</keyword>
<feature type="signal peptide" evidence="1">
    <location>
        <begin position="1"/>
        <end position="26"/>
    </location>
</feature>
<proteinExistence type="predicted"/>
<feature type="chain" id="PRO_5045781337" description="C-type lysozyme inhibitor domain-containing protein" evidence="1">
    <location>
        <begin position="27"/>
        <end position="246"/>
    </location>
</feature>
<dbReference type="EMBL" id="CP136508">
    <property type="protein sequence ID" value="WUR12295.1"/>
    <property type="molecule type" value="Genomic_DNA"/>
</dbReference>
<evidence type="ECO:0000313" key="2">
    <source>
        <dbReference type="EMBL" id="WUR12295.1"/>
    </source>
</evidence>
<gene>
    <name evidence="2" type="ORF">E7V67_021715</name>
</gene>
<dbReference type="Proteomes" id="UP000321323">
    <property type="component" value="Chromosome"/>
</dbReference>